<dbReference type="InterPro" id="IPR037382">
    <property type="entry name" value="Rsc/polybromo"/>
</dbReference>
<evidence type="ECO:0000256" key="6">
    <source>
        <dbReference type="ARBA" id="ARBA00023163"/>
    </source>
</evidence>
<feature type="compositionally biased region" description="Acidic residues" evidence="9">
    <location>
        <begin position="212"/>
        <end position="227"/>
    </location>
</feature>
<evidence type="ECO:0000256" key="7">
    <source>
        <dbReference type="ARBA" id="ARBA00023242"/>
    </source>
</evidence>
<feature type="compositionally biased region" description="Polar residues" evidence="9">
    <location>
        <begin position="1"/>
        <end position="14"/>
    </location>
</feature>
<dbReference type="Proteomes" id="UP000076738">
    <property type="component" value="Unassembled WGS sequence"/>
</dbReference>
<dbReference type="GO" id="GO:0006338">
    <property type="term" value="P:chromatin remodeling"/>
    <property type="evidence" value="ECO:0007669"/>
    <property type="project" value="InterPro"/>
</dbReference>
<evidence type="ECO:0000256" key="2">
    <source>
        <dbReference type="ARBA" id="ARBA00022737"/>
    </source>
</evidence>
<accession>A0A167M4H4</accession>
<feature type="region of interest" description="Disordered" evidence="9">
    <location>
        <begin position="1"/>
        <end position="75"/>
    </location>
</feature>
<dbReference type="GO" id="GO:0006368">
    <property type="term" value="P:transcription elongation by RNA polymerase II"/>
    <property type="evidence" value="ECO:0007669"/>
    <property type="project" value="TreeGrafter"/>
</dbReference>
<comment type="subcellular location">
    <subcellularLocation>
        <location evidence="1">Nucleus</location>
    </subcellularLocation>
</comment>
<dbReference type="InterPro" id="IPR036427">
    <property type="entry name" value="Bromodomain-like_sf"/>
</dbReference>
<dbReference type="PRINTS" id="PR00503">
    <property type="entry name" value="BROMODOMAIN"/>
</dbReference>
<protein>
    <submittedName>
        <fullName evidence="11">Bromodomain-containing protein</fullName>
    </submittedName>
</protein>
<organism evidence="11 12">
    <name type="scientific">Calocera viscosa (strain TUFC12733)</name>
    <dbReference type="NCBI Taxonomy" id="1330018"/>
    <lineage>
        <taxon>Eukaryota</taxon>
        <taxon>Fungi</taxon>
        <taxon>Dikarya</taxon>
        <taxon>Basidiomycota</taxon>
        <taxon>Agaricomycotina</taxon>
        <taxon>Dacrymycetes</taxon>
        <taxon>Dacrymycetales</taxon>
        <taxon>Dacrymycetaceae</taxon>
        <taxon>Calocera</taxon>
    </lineage>
</organism>
<dbReference type="PANTHER" id="PTHR16062">
    <property type="entry name" value="SWI/SNF-RELATED"/>
    <property type="match status" value="1"/>
</dbReference>
<keyword evidence="6" id="KW-0804">Transcription</keyword>
<evidence type="ECO:0000256" key="3">
    <source>
        <dbReference type="ARBA" id="ARBA00022853"/>
    </source>
</evidence>
<evidence type="ECO:0000256" key="8">
    <source>
        <dbReference type="PROSITE-ProRule" id="PRU00035"/>
    </source>
</evidence>
<evidence type="ECO:0000259" key="10">
    <source>
        <dbReference type="PROSITE" id="PS50014"/>
    </source>
</evidence>
<dbReference type="GO" id="GO:0016586">
    <property type="term" value="C:RSC-type complex"/>
    <property type="evidence" value="ECO:0007669"/>
    <property type="project" value="InterPro"/>
</dbReference>
<proteinExistence type="predicted"/>
<evidence type="ECO:0000313" key="12">
    <source>
        <dbReference type="Proteomes" id="UP000076738"/>
    </source>
</evidence>
<feature type="compositionally biased region" description="Polar residues" evidence="9">
    <location>
        <begin position="504"/>
        <end position="516"/>
    </location>
</feature>
<dbReference type="Pfam" id="PF00439">
    <property type="entry name" value="Bromodomain"/>
    <property type="match status" value="2"/>
</dbReference>
<dbReference type="AlphaFoldDB" id="A0A167M4H4"/>
<feature type="region of interest" description="Disordered" evidence="9">
    <location>
        <begin position="497"/>
        <end position="541"/>
    </location>
</feature>
<dbReference type="CDD" id="cd04369">
    <property type="entry name" value="Bromodomain"/>
    <property type="match status" value="1"/>
</dbReference>
<evidence type="ECO:0000313" key="11">
    <source>
        <dbReference type="EMBL" id="KZO96326.1"/>
    </source>
</evidence>
<feature type="domain" description="Bromo" evidence="10">
    <location>
        <begin position="97"/>
        <end position="167"/>
    </location>
</feature>
<gene>
    <name evidence="11" type="ORF">CALVIDRAFT_537102</name>
</gene>
<dbReference type="SUPFAM" id="SSF47370">
    <property type="entry name" value="Bromodomain"/>
    <property type="match status" value="2"/>
</dbReference>
<evidence type="ECO:0000256" key="1">
    <source>
        <dbReference type="ARBA" id="ARBA00004123"/>
    </source>
</evidence>
<dbReference type="Gene3D" id="1.20.920.10">
    <property type="entry name" value="Bromodomain-like"/>
    <property type="match status" value="2"/>
</dbReference>
<dbReference type="InterPro" id="IPR001487">
    <property type="entry name" value="Bromodomain"/>
</dbReference>
<feature type="region of interest" description="Disordered" evidence="9">
    <location>
        <begin position="186"/>
        <end position="244"/>
    </location>
</feature>
<dbReference type="SMART" id="SM00297">
    <property type="entry name" value="BROMO"/>
    <property type="match status" value="2"/>
</dbReference>
<evidence type="ECO:0000256" key="5">
    <source>
        <dbReference type="ARBA" id="ARBA00023117"/>
    </source>
</evidence>
<keyword evidence="5 8" id="KW-0103">Bromodomain</keyword>
<sequence>MSSSSPVPEQSTDQPVKPRKPRLGIDPANIIDGPRLKKRKESPDPSAGGRAKQRRTSEEKKRGIKQEEADVGTEERVKVAEEGSNVWKAVREEKDSAARLLCYDFLRLPSKRLYPDYYELIKRPLCMEDVKANLDSLSYSNLEAVRQDLLTIFRNAQRYNLKQSQIWQDAKHLKKLINKQFKALNHHSHDDDDDDDEHPVDHKTPQVQAEPDVVDDMDIDVEGEDAQDGPGTEVGGKTRKRKPPTLQKALRIRLTKLTKKTDEEANRDRCGIFMELPSRKDWPHYYQAIEHPICMNQILEKVNKNEYKSVAECTADVDLMFNNALSFNEEGSDIAEDAKFLMKAWHDSLKSLPTRFSDQPPLNGDVSTKIRIKRPSDGAAVASSPIVDIGSPAKMASPLLASQSPVLSHSSPAAIAVRLSEISSERLVSEVASPPARAQSAQYQTVPPVPALARQYSATGPMAAYYNSLYPTAAHMSPFLSPSLSASQRGLSPATLAAAPAVSPSGSEQNLISDTHTPAPAPVPAVPMAKSPPPPEDPKKRVIKQIDLFIQPTKRRITLKDDITKAYSLILGISEKKMLIGVTFNATSLADADEEQETNANAAVNGDADEATLSEKFNCAVKLNGALIEAIPAHNAPVKDAVELPKGPTWTVELAAGMNIVEIGAEPKESQGKSQVWKVFVLKVS</sequence>
<evidence type="ECO:0000256" key="4">
    <source>
        <dbReference type="ARBA" id="ARBA00023015"/>
    </source>
</evidence>
<name>A0A167M4H4_CALVF</name>
<feature type="compositionally biased region" description="Pro residues" evidence="9">
    <location>
        <begin position="519"/>
        <end position="535"/>
    </location>
</feature>
<dbReference type="EMBL" id="KV417284">
    <property type="protein sequence ID" value="KZO96326.1"/>
    <property type="molecule type" value="Genomic_DNA"/>
</dbReference>
<keyword evidence="7" id="KW-0539">Nucleus</keyword>
<dbReference type="GO" id="GO:0003682">
    <property type="term" value="F:chromatin binding"/>
    <property type="evidence" value="ECO:0007669"/>
    <property type="project" value="TreeGrafter"/>
</dbReference>
<reference evidence="11 12" key="1">
    <citation type="journal article" date="2016" name="Mol. Biol. Evol.">
        <title>Comparative Genomics of Early-Diverging Mushroom-Forming Fungi Provides Insights into the Origins of Lignocellulose Decay Capabilities.</title>
        <authorList>
            <person name="Nagy L.G."/>
            <person name="Riley R."/>
            <person name="Tritt A."/>
            <person name="Adam C."/>
            <person name="Daum C."/>
            <person name="Floudas D."/>
            <person name="Sun H."/>
            <person name="Yadav J.S."/>
            <person name="Pangilinan J."/>
            <person name="Larsson K.H."/>
            <person name="Matsuura K."/>
            <person name="Barry K."/>
            <person name="Labutti K."/>
            <person name="Kuo R."/>
            <person name="Ohm R.A."/>
            <person name="Bhattacharya S.S."/>
            <person name="Shirouzu T."/>
            <person name="Yoshinaga Y."/>
            <person name="Martin F.M."/>
            <person name="Grigoriev I.V."/>
            <person name="Hibbett D.S."/>
        </authorList>
    </citation>
    <scope>NUCLEOTIDE SEQUENCE [LARGE SCALE GENOMIC DNA]</scope>
    <source>
        <strain evidence="11 12">TUFC12733</strain>
    </source>
</reference>
<keyword evidence="4" id="KW-0805">Transcription regulation</keyword>
<keyword evidence="2" id="KW-0677">Repeat</keyword>
<dbReference type="OrthoDB" id="6017at2759"/>
<evidence type="ECO:0000256" key="9">
    <source>
        <dbReference type="SAM" id="MobiDB-lite"/>
    </source>
</evidence>
<dbReference type="PROSITE" id="PS50014">
    <property type="entry name" value="BROMODOMAIN_2"/>
    <property type="match status" value="2"/>
</dbReference>
<feature type="domain" description="Bromo" evidence="10">
    <location>
        <begin position="265"/>
        <end position="335"/>
    </location>
</feature>
<keyword evidence="3" id="KW-0156">Chromatin regulator</keyword>
<feature type="compositionally biased region" description="Basic and acidic residues" evidence="9">
    <location>
        <begin position="55"/>
        <end position="75"/>
    </location>
</feature>
<dbReference type="PANTHER" id="PTHR16062:SF19">
    <property type="entry name" value="PROTEIN POLYBROMO-1"/>
    <property type="match status" value="1"/>
</dbReference>
<keyword evidence="12" id="KW-1185">Reference proteome</keyword>
<dbReference type="STRING" id="1330018.A0A167M4H4"/>